<evidence type="ECO:0000259" key="1">
    <source>
        <dbReference type="Pfam" id="PF00535"/>
    </source>
</evidence>
<reference evidence="2 3" key="1">
    <citation type="submission" date="2015-07" db="EMBL/GenBank/DDBJ databases">
        <title>The draft genome sequence of Leadbetterella sp. JN14-9.</title>
        <authorList>
            <person name="Liu Y."/>
            <person name="Du J."/>
            <person name="Shao Z."/>
        </authorList>
    </citation>
    <scope>NUCLEOTIDE SEQUENCE [LARGE SCALE GENOMIC DNA]</scope>
    <source>
        <strain evidence="2 3">JN14-9</strain>
    </source>
</reference>
<keyword evidence="2" id="KW-0808">Transferase</keyword>
<dbReference type="InterPro" id="IPR029044">
    <property type="entry name" value="Nucleotide-diphossugar_trans"/>
</dbReference>
<comment type="caution">
    <text evidence="2">The sequence shown here is derived from an EMBL/GenBank/DDBJ whole genome shotgun (WGS) entry which is preliminary data.</text>
</comment>
<protein>
    <submittedName>
        <fullName evidence="2">Glycosyl transferase family 2</fullName>
    </submittedName>
</protein>
<name>A0A0P7BEV3_9BACT</name>
<dbReference type="Gene3D" id="3.90.550.10">
    <property type="entry name" value="Spore Coat Polysaccharide Biosynthesis Protein SpsA, Chain A"/>
    <property type="match status" value="1"/>
</dbReference>
<accession>A0A0P7BEV3</accession>
<dbReference type="InterPro" id="IPR001173">
    <property type="entry name" value="Glyco_trans_2-like"/>
</dbReference>
<organism evidence="2 3">
    <name type="scientific">Jiulongibacter sediminis</name>
    <dbReference type="NCBI Taxonomy" id="1605367"/>
    <lineage>
        <taxon>Bacteria</taxon>
        <taxon>Pseudomonadati</taxon>
        <taxon>Bacteroidota</taxon>
        <taxon>Cytophagia</taxon>
        <taxon>Cytophagales</taxon>
        <taxon>Leadbetterellaceae</taxon>
        <taxon>Jiulongibacter</taxon>
    </lineage>
</organism>
<dbReference type="PANTHER" id="PTHR22916:SF3">
    <property type="entry name" value="UDP-GLCNAC:BETAGAL BETA-1,3-N-ACETYLGLUCOSAMINYLTRANSFERASE-LIKE PROTEIN 1"/>
    <property type="match status" value="1"/>
</dbReference>
<dbReference type="Proteomes" id="UP000050454">
    <property type="component" value="Unassembled WGS sequence"/>
</dbReference>
<dbReference type="SUPFAM" id="SSF53448">
    <property type="entry name" value="Nucleotide-diphospho-sugar transferases"/>
    <property type="match status" value="1"/>
</dbReference>
<evidence type="ECO:0000313" key="2">
    <source>
        <dbReference type="EMBL" id="KPM49335.1"/>
    </source>
</evidence>
<dbReference type="Pfam" id="PF00535">
    <property type="entry name" value="Glycos_transf_2"/>
    <property type="match status" value="1"/>
</dbReference>
<keyword evidence="3" id="KW-1185">Reference proteome</keyword>
<feature type="domain" description="Glycosyltransferase 2-like" evidence="1">
    <location>
        <begin position="5"/>
        <end position="162"/>
    </location>
</feature>
<dbReference type="STRING" id="1605367.AFM12_01555"/>
<proteinExistence type="predicted"/>
<dbReference type="PATRIC" id="fig|1605367.3.peg.1649"/>
<dbReference type="GO" id="GO:0016758">
    <property type="term" value="F:hexosyltransferase activity"/>
    <property type="evidence" value="ECO:0007669"/>
    <property type="project" value="UniProtKB-ARBA"/>
</dbReference>
<dbReference type="PANTHER" id="PTHR22916">
    <property type="entry name" value="GLYCOSYLTRANSFERASE"/>
    <property type="match status" value="1"/>
</dbReference>
<sequence length="252" mass="28797">MALITIITITYNAEKVLERTLQSIAKQECKNFEYLLIDGQSKDGTLQLANKYRGLITSIVSEKDNGIYDAMNKGLAMAKGEFVWFMNAGDEIADESTMCKIIANIHSDCDLIYGDAWFVNESGEIRGKRSDLTPHKLKANMTWKDLKYGMLVCHQSLIVRRSIAPAYIENNLSADIDWEIKSFKKAKKAVFLNYPIAKYLEGGISNQNLTKSLIDRYNVLKNHFGFFPNIYNHLVVLFRGIFKIAQNRGKYW</sequence>
<evidence type="ECO:0000313" key="3">
    <source>
        <dbReference type="Proteomes" id="UP000050454"/>
    </source>
</evidence>
<dbReference type="OrthoDB" id="9788101at2"/>
<gene>
    <name evidence="2" type="ORF">AFM12_01555</name>
</gene>
<dbReference type="RefSeq" id="WP_055143509.1">
    <property type="nucleotide sequence ID" value="NZ_JXSZ01000005.1"/>
</dbReference>
<dbReference type="AlphaFoldDB" id="A0A0P7BEV3"/>
<dbReference type="CDD" id="cd06433">
    <property type="entry name" value="GT_2_WfgS_like"/>
    <property type="match status" value="1"/>
</dbReference>
<dbReference type="EMBL" id="LGTQ01000005">
    <property type="protein sequence ID" value="KPM49335.1"/>
    <property type="molecule type" value="Genomic_DNA"/>
</dbReference>